<organism evidence="1 2">
    <name type="scientific">Coniosporium tulheliwenetii</name>
    <dbReference type="NCBI Taxonomy" id="3383036"/>
    <lineage>
        <taxon>Eukaryota</taxon>
        <taxon>Fungi</taxon>
        <taxon>Dikarya</taxon>
        <taxon>Ascomycota</taxon>
        <taxon>Pezizomycotina</taxon>
        <taxon>Dothideomycetes</taxon>
        <taxon>Dothideomycetes incertae sedis</taxon>
        <taxon>Coniosporium</taxon>
    </lineage>
</organism>
<proteinExistence type="predicted"/>
<dbReference type="EMBL" id="JAPDRP010000018">
    <property type="protein sequence ID" value="KAJ9639942.1"/>
    <property type="molecule type" value="Genomic_DNA"/>
</dbReference>
<gene>
    <name evidence="1" type="ORF">H2199_006175</name>
</gene>
<comment type="caution">
    <text evidence="1">The sequence shown here is derived from an EMBL/GenBank/DDBJ whole genome shotgun (WGS) entry which is preliminary data.</text>
</comment>
<dbReference type="Proteomes" id="UP001172680">
    <property type="component" value="Unassembled WGS sequence"/>
</dbReference>
<keyword evidence="2" id="KW-1185">Reference proteome</keyword>
<evidence type="ECO:0000313" key="1">
    <source>
        <dbReference type="EMBL" id="KAJ9639942.1"/>
    </source>
</evidence>
<reference evidence="1" key="1">
    <citation type="submission" date="2022-10" db="EMBL/GenBank/DDBJ databases">
        <title>Culturing micro-colonial fungi from biological soil crusts in the Mojave desert and describing Neophaeococcomyces mojavensis, and introducing the new genera and species Taxawa tesnikishii.</title>
        <authorList>
            <person name="Kurbessoian T."/>
            <person name="Stajich J.E."/>
        </authorList>
    </citation>
    <scope>NUCLEOTIDE SEQUENCE</scope>
    <source>
        <strain evidence="1">JES_115</strain>
    </source>
</reference>
<name>A0ACC2YXB1_9PEZI</name>
<accession>A0ACC2YXB1</accession>
<evidence type="ECO:0000313" key="2">
    <source>
        <dbReference type="Proteomes" id="UP001172680"/>
    </source>
</evidence>
<protein>
    <submittedName>
        <fullName evidence="1">Uncharacterized protein</fullName>
    </submittedName>
</protein>
<sequence>MTKFSIRRVNEPVSSSDAEPPKGKKSVFRKLKTKAKARVSRKVDKAVATLHRISAKFDKSQAAGPVGSIEPELPVHHHDIPIPDSRAAVELQRDLESDGVEALPASIAQVECSTEAVMTPMMRPAEPEKQVGPRPDWQDAEPEDWKTPAPSGKATDPWLQTTLESILGTVDMPHECLTLAAPRWPTGNRLNGDSKLIVAEILQDDGIVKGRDPGVYMGDVNDPYCSCPGCNPDLLPPVRHAFLRGPTPYPRIELCSLDFSSIGTSWMGAKSSCSTVEVKPIPQQALRNQWREHRQAELACSSSSSEEDESSEDETSSEDESFSESSVERLIRVQAYWNSWRKRAAALMPRNPESFANTSENSLSTTVVGADNQEGEPHQFDQCTASVECGEANEAPAQNGSGYISSSGTSTPFDCRSFRDIETFLDGLYKGSLMPSLNNAPPESPKLRYTLKGLVDDSLPQPTPSPEPDYRDKRKPMDFLYGPSFLDDSDNEDSDDDAYPIVSQVEGNKQKNAPNLFADSAAATAGEPAEPFKNSSSLAPVSRVPVARRPGPAVQALLRVYEGDMPNTANTEDEAVPEDPFSNFSGITTAGHTEQLRLPVQCPFSRIAIRSRPAQRVSLLSGAFSLHSGFELPFDGDSDDGGHGDEEFEMLSRETRHAAKSNSLSRPLQHHTGIATPTTSFKMTDSNPLILYDISSPIEPRSYAPNPSKARLALSFKCVPFKTTWVDILDISDVRKGLGCPATRKFDDGSDYYTLPMLRDPASGRVVGDSFDIANYLEDMFPDSGGCLFPPDSTRTGLDYESPNKDTAFFAPLTSNQGSKNEAYARFNMHVDATFSAYMVLVGQYLPFNPNTAEAVRALFVKRAHLSSWDDISVQGEAREQLKAAFKVALTSLAQLFMVHETGPYLEGKQATYADLIVGGWLNMLSATIPEEEWKDFRTWHSGVFARLHDALQENYFKCK</sequence>